<dbReference type="EMBL" id="MHPA01000015">
    <property type="protein sequence ID" value="OGZ73111.1"/>
    <property type="molecule type" value="Genomic_DNA"/>
</dbReference>
<dbReference type="Gene3D" id="1.10.287.1080">
    <property type="entry name" value="MazG-like"/>
    <property type="match status" value="1"/>
</dbReference>
<protein>
    <recommendedName>
        <fullName evidence="3">Nucleotide pyrophosphohydrolase</fullName>
    </recommendedName>
</protein>
<organism evidence="1 2">
    <name type="scientific">Candidatus Staskawiczbacteria bacterium RIFCSPLOWO2_01_FULL_38_12b</name>
    <dbReference type="NCBI Taxonomy" id="1802214"/>
    <lineage>
        <taxon>Bacteria</taxon>
        <taxon>Candidatus Staskawicziibacteriota</taxon>
    </lineage>
</organism>
<gene>
    <name evidence="1" type="ORF">A2908_01105</name>
</gene>
<reference evidence="1 2" key="1">
    <citation type="journal article" date="2016" name="Nat. Commun.">
        <title>Thousands of microbial genomes shed light on interconnected biogeochemical processes in an aquifer system.</title>
        <authorList>
            <person name="Anantharaman K."/>
            <person name="Brown C.T."/>
            <person name="Hug L.A."/>
            <person name="Sharon I."/>
            <person name="Castelle C.J."/>
            <person name="Probst A.J."/>
            <person name="Thomas B.C."/>
            <person name="Singh A."/>
            <person name="Wilkins M.J."/>
            <person name="Karaoz U."/>
            <person name="Brodie E.L."/>
            <person name="Williams K.H."/>
            <person name="Hubbard S.S."/>
            <person name="Banfield J.F."/>
        </authorList>
    </citation>
    <scope>NUCLEOTIDE SEQUENCE [LARGE SCALE GENOMIC DNA]</scope>
</reference>
<evidence type="ECO:0008006" key="3">
    <source>
        <dbReference type="Google" id="ProtNLM"/>
    </source>
</evidence>
<dbReference type="AlphaFoldDB" id="A0A1G2IF24"/>
<evidence type="ECO:0000313" key="1">
    <source>
        <dbReference type="EMBL" id="OGZ73111.1"/>
    </source>
</evidence>
<accession>A0A1G2IF24</accession>
<name>A0A1G2IF24_9BACT</name>
<dbReference type="STRING" id="1802214.A2908_01105"/>
<evidence type="ECO:0000313" key="2">
    <source>
        <dbReference type="Proteomes" id="UP000176774"/>
    </source>
</evidence>
<dbReference type="SUPFAM" id="SSF101386">
    <property type="entry name" value="all-alpha NTP pyrophosphatases"/>
    <property type="match status" value="1"/>
</dbReference>
<comment type="caution">
    <text evidence="1">The sequence shown here is derived from an EMBL/GenBank/DDBJ whole genome shotgun (WGS) entry which is preliminary data.</text>
</comment>
<proteinExistence type="predicted"/>
<sequence>MEFKEIIKRAKEIQKAYKLFNEKSGHKPWSVAEYTQGFMGDVGDLAKLVMVKNNFRYKEDVDKKLAHELSDCLWSIIVISGELGVDLEKEFLLTMDELEKRTK</sequence>
<dbReference type="Proteomes" id="UP000176774">
    <property type="component" value="Unassembled WGS sequence"/>
</dbReference>